<feature type="active site" evidence="4">
    <location>
        <position position="233"/>
    </location>
</feature>
<accession>A0A9N8E1L4</accession>
<dbReference type="CDD" id="cd07087">
    <property type="entry name" value="ALDH_F3-13-14_CALDH-like"/>
    <property type="match status" value="1"/>
</dbReference>
<keyword evidence="7" id="KW-1185">Reference proteome</keyword>
<evidence type="ECO:0000256" key="3">
    <source>
        <dbReference type="PIRNR" id="PIRNR036492"/>
    </source>
</evidence>
<dbReference type="InterPro" id="IPR016163">
    <property type="entry name" value="Ald_DH_C"/>
</dbReference>
<comment type="caution">
    <text evidence="6">The sequence shown here is derived from an EMBL/GenBank/DDBJ whole genome shotgun (WGS) entry which is preliminary data.</text>
</comment>
<dbReference type="Proteomes" id="UP001153069">
    <property type="component" value="Unassembled WGS sequence"/>
</dbReference>
<proteinExistence type="inferred from homology"/>
<evidence type="ECO:0000256" key="1">
    <source>
        <dbReference type="ARBA" id="ARBA00009986"/>
    </source>
</evidence>
<protein>
    <recommendedName>
        <fullName evidence="3">Aldehyde dehydrogenase</fullName>
    </recommendedName>
</protein>
<evidence type="ECO:0000256" key="2">
    <source>
        <dbReference type="ARBA" id="ARBA00023002"/>
    </source>
</evidence>
<keyword evidence="2 3" id="KW-0560">Oxidoreductase</keyword>
<organism evidence="6 7">
    <name type="scientific">Seminavis robusta</name>
    <dbReference type="NCBI Taxonomy" id="568900"/>
    <lineage>
        <taxon>Eukaryota</taxon>
        <taxon>Sar</taxon>
        <taxon>Stramenopiles</taxon>
        <taxon>Ochrophyta</taxon>
        <taxon>Bacillariophyta</taxon>
        <taxon>Bacillariophyceae</taxon>
        <taxon>Bacillariophycidae</taxon>
        <taxon>Naviculales</taxon>
        <taxon>Naviculaceae</taxon>
        <taxon>Seminavis</taxon>
    </lineage>
</organism>
<evidence type="ECO:0000313" key="7">
    <source>
        <dbReference type="Proteomes" id="UP001153069"/>
    </source>
</evidence>
<dbReference type="Gene3D" id="3.40.309.10">
    <property type="entry name" value="Aldehyde Dehydrogenase, Chain A, domain 2"/>
    <property type="match status" value="1"/>
</dbReference>
<dbReference type="InterPro" id="IPR015590">
    <property type="entry name" value="Aldehyde_DH_dom"/>
</dbReference>
<evidence type="ECO:0000313" key="6">
    <source>
        <dbReference type="EMBL" id="CAB9512886.1"/>
    </source>
</evidence>
<evidence type="ECO:0000256" key="4">
    <source>
        <dbReference type="PIRSR" id="PIRSR036492-1"/>
    </source>
</evidence>
<comment type="similarity">
    <text evidence="1 3">Belongs to the aldehyde dehydrogenase family.</text>
</comment>
<dbReference type="InterPro" id="IPR016162">
    <property type="entry name" value="Ald_DH_N"/>
</dbReference>
<sequence>MSKKTETSPLLANGGDEGGDIHSKLANIRSLMQDTHDSCINFSYEWRKDQLTRLEKLVRDNFEEILDALYQDLGKARCEAGCFEMGSLVSEIEFFSKNLKSLMEPEDFPSPIGLFPGFSKVTPMPRNGPAVLVIGPSNYPISLSLMGVAGSLAAGNPTVLKPSELCPVSAALLAKYVPQYFEANALQVVGGGIPETTALLDQEWGMILFTGSERVGKIVAAAAAKTLTPIVLELGGKCPCLVDETCPADITQVANRMIWAKTANCGQNCISPDYAVVHKSKIDALVPELLKTLEKQFGSDPKQSGLGKLVAPGHVTRAIEMLQEVEERAKTDKSIKILVGGSDKCDAKAGYVAPTLILNAPLDCRVMQEEIFCPILPIVVFETRDEAVNLINSRAGTPLAFHAFTSSDKVFRELTERCRSGTAVQNDFLVQFVGPYLPFGGLGSSGIGAYRGANSFKAFSHMLPVVHRPCFPGADLHMLRYQPFGAFKEFALLKVLPILPTIPVLRLKIVSKAMVAVVVAVAITQFVPGADALVHSGRAAGAGFLRKVADALSP</sequence>
<name>A0A9N8E1L4_9STRA</name>
<dbReference type="PIRSF" id="PIRSF036492">
    <property type="entry name" value="ALDH"/>
    <property type="match status" value="1"/>
</dbReference>
<dbReference type="GO" id="GO:0005737">
    <property type="term" value="C:cytoplasm"/>
    <property type="evidence" value="ECO:0007669"/>
    <property type="project" value="TreeGrafter"/>
</dbReference>
<reference evidence="6" key="1">
    <citation type="submission" date="2020-06" db="EMBL/GenBank/DDBJ databases">
        <authorList>
            <consortium name="Plant Systems Biology data submission"/>
        </authorList>
    </citation>
    <scope>NUCLEOTIDE SEQUENCE</scope>
    <source>
        <strain evidence="6">D6</strain>
    </source>
</reference>
<dbReference type="PANTHER" id="PTHR43570">
    <property type="entry name" value="ALDEHYDE DEHYDROGENASE"/>
    <property type="match status" value="1"/>
</dbReference>
<dbReference type="GO" id="GO:0004029">
    <property type="term" value="F:aldehyde dehydrogenase (NAD+) activity"/>
    <property type="evidence" value="ECO:0007669"/>
    <property type="project" value="TreeGrafter"/>
</dbReference>
<gene>
    <name evidence="6" type="ORF">SEMRO_560_G166590.1</name>
</gene>
<dbReference type="AlphaFoldDB" id="A0A9N8E1L4"/>
<dbReference type="SUPFAM" id="SSF53720">
    <property type="entry name" value="ALDH-like"/>
    <property type="match status" value="1"/>
</dbReference>
<dbReference type="GO" id="GO:0006081">
    <property type="term" value="P:aldehyde metabolic process"/>
    <property type="evidence" value="ECO:0007669"/>
    <property type="project" value="InterPro"/>
</dbReference>
<dbReference type="OrthoDB" id="440325at2759"/>
<evidence type="ECO:0000259" key="5">
    <source>
        <dbReference type="Pfam" id="PF00171"/>
    </source>
</evidence>
<dbReference type="InterPro" id="IPR016161">
    <property type="entry name" value="Ald_DH/histidinol_DH"/>
</dbReference>
<dbReference type="InterPro" id="IPR012394">
    <property type="entry name" value="Aldehyde_DH_NAD(P)"/>
</dbReference>
<dbReference type="EMBL" id="CAICTM010000559">
    <property type="protein sequence ID" value="CAB9512886.1"/>
    <property type="molecule type" value="Genomic_DNA"/>
</dbReference>
<feature type="active site" evidence="4">
    <location>
        <position position="269"/>
    </location>
</feature>
<dbReference type="PANTHER" id="PTHR43570:SF16">
    <property type="entry name" value="ALDEHYDE DEHYDROGENASE TYPE III, ISOFORM Q"/>
    <property type="match status" value="1"/>
</dbReference>
<dbReference type="Gene3D" id="3.40.605.10">
    <property type="entry name" value="Aldehyde Dehydrogenase, Chain A, domain 1"/>
    <property type="match status" value="1"/>
</dbReference>
<feature type="domain" description="Aldehyde dehydrogenase" evidence="5">
    <location>
        <begin position="42"/>
        <end position="461"/>
    </location>
</feature>
<dbReference type="Pfam" id="PF00171">
    <property type="entry name" value="Aldedh"/>
    <property type="match status" value="1"/>
</dbReference>